<dbReference type="Gramene" id="rna-gnl|WGS:JABURB|Cocit.L2713.1">
    <property type="protein sequence ID" value="cds-KAF7847698.1"/>
    <property type="gene ID" value="gene-BT93_L2713"/>
</dbReference>
<dbReference type="InterPro" id="IPR025886">
    <property type="entry name" value="PP2-like"/>
</dbReference>
<comment type="caution">
    <text evidence="2">The sequence shown here is derived from an EMBL/GenBank/DDBJ whole genome shotgun (WGS) entry which is preliminary data.</text>
</comment>
<dbReference type="OrthoDB" id="9970274at2759"/>
<proteinExistence type="predicted"/>
<organism evidence="2 3">
    <name type="scientific">Corymbia citriodora subsp. variegata</name>
    <dbReference type="NCBI Taxonomy" id="360336"/>
    <lineage>
        <taxon>Eukaryota</taxon>
        <taxon>Viridiplantae</taxon>
        <taxon>Streptophyta</taxon>
        <taxon>Embryophyta</taxon>
        <taxon>Tracheophyta</taxon>
        <taxon>Spermatophyta</taxon>
        <taxon>Magnoliopsida</taxon>
        <taxon>eudicotyledons</taxon>
        <taxon>Gunneridae</taxon>
        <taxon>Pentapetalae</taxon>
        <taxon>rosids</taxon>
        <taxon>malvids</taxon>
        <taxon>Myrtales</taxon>
        <taxon>Myrtaceae</taxon>
        <taxon>Myrtoideae</taxon>
        <taxon>Eucalypteae</taxon>
        <taxon>Corymbia</taxon>
    </lineage>
</organism>
<reference evidence="2" key="1">
    <citation type="submission" date="2020-05" db="EMBL/GenBank/DDBJ databases">
        <title>WGS assembly of Corymbia citriodora subspecies variegata.</title>
        <authorList>
            <person name="Barry K."/>
            <person name="Hundley H."/>
            <person name="Shu S."/>
            <person name="Jenkins J."/>
            <person name="Grimwood J."/>
            <person name="Baten A."/>
        </authorList>
    </citation>
    <scope>NUCLEOTIDE SEQUENCE</scope>
    <source>
        <strain evidence="2">CV2-018</strain>
    </source>
</reference>
<evidence type="ECO:0000313" key="3">
    <source>
        <dbReference type="Proteomes" id="UP000806378"/>
    </source>
</evidence>
<dbReference type="Proteomes" id="UP000806378">
    <property type="component" value="Unassembled WGS sequence"/>
</dbReference>
<feature type="signal peptide" evidence="1">
    <location>
        <begin position="1"/>
        <end position="15"/>
    </location>
</feature>
<sequence length="274" mass="30907">MGLIFSSTLFAPAAAATATSLGDLPESCVSSILAYLEPYLEPTDICRMGRLNRAFRGVSWADFVLGAGRVVGDGLSKREIYTRLCQANVFDGGTKKVWLDKCTSRVCVSIASKGLAITGIEDRRYWSHIPTKESSFGTVAYLQQTWWLQVKGEMEFPFPAGSYSIFFRIQLGWAQRRFDRRICNFEHVHGWDKRPVRFQMGTSDGQSASSPRFLEEPGKWINYHVGDFTVRSQHASTKVKFSMTQIDLTHTKGGLCLDSVIIYPSEYKERLMQV</sequence>
<keyword evidence="3" id="KW-1185">Reference proteome</keyword>
<feature type="chain" id="PRO_5035849551" description="F-box domain-containing protein" evidence="1">
    <location>
        <begin position="16"/>
        <end position="274"/>
    </location>
</feature>
<evidence type="ECO:0000313" key="2">
    <source>
        <dbReference type="EMBL" id="KAF7847698.1"/>
    </source>
</evidence>
<dbReference type="SUPFAM" id="SSF81383">
    <property type="entry name" value="F-box domain"/>
    <property type="match status" value="1"/>
</dbReference>
<name>A0A8T0CJ28_CORYI</name>
<evidence type="ECO:0000256" key="1">
    <source>
        <dbReference type="SAM" id="SignalP"/>
    </source>
</evidence>
<protein>
    <recommendedName>
        <fullName evidence="4">F-box domain-containing protein</fullName>
    </recommendedName>
</protein>
<evidence type="ECO:0008006" key="4">
    <source>
        <dbReference type="Google" id="ProtNLM"/>
    </source>
</evidence>
<accession>A0A8T0CJ28</accession>
<dbReference type="PANTHER" id="PTHR31960">
    <property type="entry name" value="F-BOX PROTEIN PP2-A15"/>
    <property type="match status" value="1"/>
</dbReference>
<dbReference type="AlphaFoldDB" id="A0A8T0CJ28"/>
<keyword evidence="1" id="KW-0732">Signal</keyword>
<dbReference type="EMBL" id="MU090578">
    <property type="protein sequence ID" value="KAF7847698.1"/>
    <property type="molecule type" value="Genomic_DNA"/>
</dbReference>
<dbReference type="InterPro" id="IPR036047">
    <property type="entry name" value="F-box-like_dom_sf"/>
</dbReference>
<dbReference type="PANTHER" id="PTHR31960:SF22">
    <property type="entry name" value="F-BOX PROTEIN PP2-A12"/>
    <property type="match status" value="1"/>
</dbReference>
<gene>
    <name evidence="2" type="ORF">BT93_L2713</name>
</gene>
<dbReference type="CDD" id="cd22162">
    <property type="entry name" value="F-box_AtSKIP3-like"/>
    <property type="match status" value="1"/>
</dbReference>
<dbReference type="Pfam" id="PF14299">
    <property type="entry name" value="PP2"/>
    <property type="match status" value="1"/>
</dbReference>